<dbReference type="RefSeq" id="WP_234520158.1">
    <property type="nucleotide sequence ID" value="NZ_BAAAUF010000036.1"/>
</dbReference>
<keyword evidence="6 7" id="KW-0472">Membrane</keyword>
<dbReference type="CDD" id="cd06173">
    <property type="entry name" value="MFS_MefA_like"/>
    <property type="match status" value="1"/>
</dbReference>
<dbReference type="Proteomes" id="UP001501532">
    <property type="component" value="Unassembled WGS sequence"/>
</dbReference>
<keyword evidence="2" id="KW-0813">Transport</keyword>
<comment type="subcellular location">
    <subcellularLocation>
        <location evidence="1">Cell membrane</location>
        <topology evidence="1">Multi-pass membrane protein</topology>
    </subcellularLocation>
</comment>
<comment type="caution">
    <text evidence="8">The sequence shown here is derived from an EMBL/GenBank/DDBJ whole genome shotgun (WGS) entry which is preliminary data.</text>
</comment>
<evidence type="ECO:0000313" key="8">
    <source>
        <dbReference type="EMBL" id="GAA3053095.1"/>
    </source>
</evidence>
<name>A0ABP6LNJ1_9ACTN</name>
<dbReference type="InterPro" id="IPR010290">
    <property type="entry name" value="TM_effector"/>
</dbReference>
<feature type="transmembrane region" description="Helical" evidence="7">
    <location>
        <begin position="95"/>
        <end position="114"/>
    </location>
</feature>
<evidence type="ECO:0000256" key="2">
    <source>
        <dbReference type="ARBA" id="ARBA00022448"/>
    </source>
</evidence>
<evidence type="ECO:0000256" key="7">
    <source>
        <dbReference type="SAM" id="Phobius"/>
    </source>
</evidence>
<feature type="transmembrane region" description="Helical" evidence="7">
    <location>
        <begin position="60"/>
        <end position="83"/>
    </location>
</feature>
<evidence type="ECO:0000256" key="4">
    <source>
        <dbReference type="ARBA" id="ARBA00022692"/>
    </source>
</evidence>
<evidence type="ECO:0000256" key="3">
    <source>
        <dbReference type="ARBA" id="ARBA00022475"/>
    </source>
</evidence>
<feature type="transmembrane region" description="Helical" evidence="7">
    <location>
        <begin position="27"/>
        <end position="54"/>
    </location>
</feature>
<feature type="transmembrane region" description="Helical" evidence="7">
    <location>
        <begin position="393"/>
        <end position="412"/>
    </location>
</feature>
<feature type="transmembrane region" description="Helical" evidence="7">
    <location>
        <begin position="300"/>
        <end position="317"/>
    </location>
</feature>
<feature type="transmembrane region" description="Helical" evidence="7">
    <location>
        <begin position="323"/>
        <end position="344"/>
    </location>
</feature>
<dbReference type="PANTHER" id="PTHR23513">
    <property type="entry name" value="INTEGRAL MEMBRANE EFFLUX PROTEIN-RELATED"/>
    <property type="match status" value="1"/>
</dbReference>
<dbReference type="EMBL" id="BAAAUF010000036">
    <property type="protein sequence ID" value="GAA3053095.1"/>
    <property type="molecule type" value="Genomic_DNA"/>
</dbReference>
<accession>A0ABP6LNJ1</accession>
<dbReference type="SUPFAM" id="SSF103473">
    <property type="entry name" value="MFS general substrate transporter"/>
    <property type="match status" value="1"/>
</dbReference>
<dbReference type="Pfam" id="PF05977">
    <property type="entry name" value="MFS_3"/>
    <property type="match status" value="1"/>
</dbReference>
<proteinExistence type="predicted"/>
<dbReference type="Gene3D" id="1.20.1250.20">
    <property type="entry name" value="MFS general substrate transporter like domains"/>
    <property type="match status" value="1"/>
</dbReference>
<feature type="transmembrane region" description="Helical" evidence="7">
    <location>
        <begin position="365"/>
        <end position="387"/>
    </location>
</feature>
<evidence type="ECO:0000256" key="5">
    <source>
        <dbReference type="ARBA" id="ARBA00022989"/>
    </source>
</evidence>
<dbReference type="PANTHER" id="PTHR23513:SF6">
    <property type="entry name" value="MAJOR FACILITATOR SUPERFAMILY ASSOCIATED DOMAIN-CONTAINING PROTEIN"/>
    <property type="match status" value="1"/>
</dbReference>
<evidence type="ECO:0000256" key="6">
    <source>
        <dbReference type="ARBA" id="ARBA00023136"/>
    </source>
</evidence>
<evidence type="ECO:0000313" key="9">
    <source>
        <dbReference type="Proteomes" id="UP001501532"/>
    </source>
</evidence>
<sequence>MTTAVQGREEKEKQPDSRSRVAAFWRYWGASTASGIGDAVTAVALPLLAVLVLHASAFEVSLITAASFASWLLIGLPAGVLVHRLPMRGTQVAMDLVRAAAVASVPVAATLGVLTLPHLIAVALVVGLASVVFDVGNSTFLPSIVSKEELTSRNSLTSGTRAATQLGGPSLGGVLVQLLGAATSIVVDAVSYLVSAALMGSLPQVAHPAQEGPRRGMGEMVREGWRYVTRHPVIGPCAADATAVNFVCGGLMALTPVFLVRTLDAPPALVGILIATDGLGTLVGAALTPRIVARLGSGRALCWAAAVSPCFAALMPLSGHSVALGLFALGNAGFAGAVVVTSIVTRTYRQTATPPELLPRVMATVRFISWGAIPFGALAAGGAAALWGTRVSFALMAVLSTVSPAILLASPIRRMRELA</sequence>
<feature type="transmembrane region" description="Helical" evidence="7">
    <location>
        <begin position="268"/>
        <end position="288"/>
    </location>
</feature>
<keyword evidence="3" id="KW-1003">Cell membrane</keyword>
<organism evidence="8 9">
    <name type="scientific">Streptomyces glomeratus</name>
    <dbReference type="NCBI Taxonomy" id="284452"/>
    <lineage>
        <taxon>Bacteria</taxon>
        <taxon>Bacillati</taxon>
        <taxon>Actinomycetota</taxon>
        <taxon>Actinomycetes</taxon>
        <taxon>Kitasatosporales</taxon>
        <taxon>Streptomycetaceae</taxon>
        <taxon>Streptomyces</taxon>
    </lineage>
</organism>
<keyword evidence="9" id="KW-1185">Reference proteome</keyword>
<reference evidence="9" key="1">
    <citation type="journal article" date="2019" name="Int. J. Syst. Evol. Microbiol.">
        <title>The Global Catalogue of Microorganisms (GCM) 10K type strain sequencing project: providing services to taxonomists for standard genome sequencing and annotation.</title>
        <authorList>
            <consortium name="The Broad Institute Genomics Platform"/>
            <consortium name="The Broad Institute Genome Sequencing Center for Infectious Disease"/>
            <person name="Wu L."/>
            <person name="Ma J."/>
        </authorList>
    </citation>
    <scope>NUCLEOTIDE SEQUENCE [LARGE SCALE GENOMIC DNA]</scope>
    <source>
        <strain evidence="9">JCM 9091</strain>
    </source>
</reference>
<gene>
    <name evidence="8" type="ORF">GCM10010448_40430</name>
</gene>
<dbReference type="InterPro" id="IPR036259">
    <property type="entry name" value="MFS_trans_sf"/>
</dbReference>
<keyword evidence="5 7" id="KW-1133">Transmembrane helix</keyword>
<evidence type="ECO:0000256" key="1">
    <source>
        <dbReference type="ARBA" id="ARBA00004651"/>
    </source>
</evidence>
<feature type="transmembrane region" description="Helical" evidence="7">
    <location>
        <begin position="166"/>
        <end position="194"/>
    </location>
</feature>
<keyword evidence="4 7" id="KW-0812">Transmembrane</keyword>
<protein>
    <submittedName>
        <fullName evidence="8">MFS transporter</fullName>
    </submittedName>
</protein>